<proteinExistence type="predicted"/>
<name>A0A0P1EEI5_9RHOB</name>
<protein>
    <submittedName>
        <fullName evidence="1">Uncharacterized protein</fullName>
    </submittedName>
</protein>
<reference evidence="1 2" key="1">
    <citation type="submission" date="2015-09" db="EMBL/GenBank/DDBJ databases">
        <authorList>
            <consortium name="Swine Surveillance"/>
        </authorList>
    </citation>
    <scope>NUCLEOTIDE SEQUENCE [LARGE SCALE GENOMIC DNA]</scope>
    <source>
        <strain evidence="1 2">CECT 4292</strain>
    </source>
</reference>
<evidence type="ECO:0000313" key="1">
    <source>
        <dbReference type="EMBL" id="CUH47739.1"/>
    </source>
</evidence>
<dbReference type="AlphaFoldDB" id="A0A0P1EEI5"/>
<dbReference type="EMBL" id="CYPU01000035">
    <property type="protein sequence ID" value="CUH47739.1"/>
    <property type="molecule type" value="Genomic_DNA"/>
</dbReference>
<dbReference type="Proteomes" id="UP000050783">
    <property type="component" value="Unassembled WGS sequence"/>
</dbReference>
<sequence>MFALVKCYKSQKLGFGQILTAAKSAKQSDQETIFQNLMAGLIIQTFLAELVKAALSAEQTFRCTAAKDCFGPKAVKC</sequence>
<gene>
    <name evidence="1" type="ORF">RUA4292_01915</name>
</gene>
<accession>A0A0P1EEI5</accession>
<organism evidence="1 2">
    <name type="scientific">Ruegeria atlantica</name>
    <dbReference type="NCBI Taxonomy" id="81569"/>
    <lineage>
        <taxon>Bacteria</taxon>
        <taxon>Pseudomonadati</taxon>
        <taxon>Pseudomonadota</taxon>
        <taxon>Alphaproteobacteria</taxon>
        <taxon>Rhodobacterales</taxon>
        <taxon>Roseobacteraceae</taxon>
        <taxon>Ruegeria</taxon>
    </lineage>
</organism>
<evidence type="ECO:0000313" key="2">
    <source>
        <dbReference type="Proteomes" id="UP000050783"/>
    </source>
</evidence>